<keyword evidence="5" id="KW-1185">Reference proteome</keyword>
<dbReference type="KEGG" id="pgin:FRZ67_23155"/>
<dbReference type="InterPro" id="IPR004300">
    <property type="entry name" value="Glyco_hydro_57_N"/>
</dbReference>
<comment type="similarity">
    <text evidence="1">Belongs to the glycosyl hydrolase 57 family.</text>
</comment>
<dbReference type="EMBL" id="CP042435">
    <property type="protein sequence ID" value="QEC70058.1"/>
    <property type="molecule type" value="Genomic_DNA"/>
</dbReference>
<sequence>MSSVCLFFKVHHPFQLKQYSSKEVGVSHCYEDATADVAAIDTLADACYLPANKIILSAIIKHAGKFKVNFSLSGVLIDLLQKHRPDVIDSFKELVDTGYVEILAETYYHSLSFLHSKKEFDRQVEKHSHLIEEIFGMKPGVFRNTELIYNNNLAAHISALGYKGILCEGIERLLKGKTNNKIYKAPGIDSFGLLLRNSVLSDDISFRFNDASWNEHPLSADKFAEWIHAHPGETDIINLFMDYETFGVHKKESSGIFDFLEALPAEVLKETSFDFATASGAIDNYEALDVYDVPHTISWEDKTKECCVWCDNMMQNNTLKKIYSLEKMVMYTNDPYLLEVWSRLQAADYFYYMANKNCNNSHHYPNPFETAEDVYKYYTNIITDFEISLIKKALEGKEFATYSSIGTLY</sequence>
<dbReference type="GO" id="GO:0005975">
    <property type="term" value="P:carbohydrate metabolic process"/>
    <property type="evidence" value="ECO:0007669"/>
    <property type="project" value="InterPro"/>
</dbReference>
<accession>A0A5B8VIE5</accession>
<proteinExistence type="inferred from homology"/>
<dbReference type="InterPro" id="IPR052046">
    <property type="entry name" value="GH57_Enzymes"/>
</dbReference>
<dbReference type="Gene3D" id="3.20.110.20">
    <property type="match status" value="1"/>
</dbReference>
<keyword evidence="2" id="KW-0119">Carbohydrate metabolism</keyword>
<organism evidence="4 5">
    <name type="scientific">Panacibacter ginsenosidivorans</name>
    <dbReference type="NCBI Taxonomy" id="1813871"/>
    <lineage>
        <taxon>Bacteria</taxon>
        <taxon>Pseudomonadati</taxon>
        <taxon>Bacteroidota</taxon>
        <taxon>Chitinophagia</taxon>
        <taxon>Chitinophagales</taxon>
        <taxon>Chitinophagaceae</taxon>
        <taxon>Panacibacter</taxon>
    </lineage>
</organism>
<dbReference type="Pfam" id="PF03065">
    <property type="entry name" value="Glyco_hydro_57"/>
    <property type="match status" value="1"/>
</dbReference>
<dbReference type="RefSeq" id="WP_147192934.1">
    <property type="nucleotide sequence ID" value="NZ_CP042435.1"/>
</dbReference>
<dbReference type="SUPFAM" id="SSF88713">
    <property type="entry name" value="Glycoside hydrolase/deacetylase"/>
    <property type="match status" value="1"/>
</dbReference>
<evidence type="ECO:0000256" key="1">
    <source>
        <dbReference type="ARBA" id="ARBA00006821"/>
    </source>
</evidence>
<dbReference type="CDD" id="cd10795">
    <property type="entry name" value="GH57N_MJA1_like"/>
    <property type="match status" value="1"/>
</dbReference>
<dbReference type="AlphaFoldDB" id="A0A5B8VIE5"/>
<gene>
    <name evidence="4" type="ORF">FRZ67_23155</name>
</gene>
<dbReference type="OrthoDB" id="138256at2"/>
<name>A0A5B8VIE5_9BACT</name>
<protein>
    <submittedName>
        <fullName evidence="4">Polysaccharide deacetylase family protein</fullName>
    </submittedName>
</protein>
<dbReference type="GO" id="GO:0003824">
    <property type="term" value="F:catalytic activity"/>
    <property type="evidence" value="ECO:0007669"/>
    <property type="project" value="InterPro"/>
</dbReference>
<evidence type="ECO:0000313" key="4">
    <source>
        <dbReference type="EMBL" id="QEC70058.1"/>
    </source>
</evidence>
<evidence type="ECO:0000259" key="3">
    <source>
        <dbReference type="Pfam" id="PF03065"/>
    </source>
</evidence>
<evidence type="ECO:0000313" key="5">
    <source>
        <dbReference type="Proteomes" id="UP000321533"/>
    </source>
</evidence>
<evidence type="ECO:0000256" key="2">
    <source>
        <dbReference type="ARBA" id="ARBA00023277"/>
    </source>
</evidence>
<reference evidence="4 5" key="1">
    <citation type="journal article" date="2016" name="Int. J. Syst. Evol. Microbiol.">
        <title>Panacibacter ginsenosidivorans gen. nov., sp. nov., with ginsenoside converting activity isolated from soil of a ginseng field.</title>
        <authorList>
            <person name="Siddiqi M.Z."/>
            <person name="Muhammad Shafi S."/>
            <person name="Choi K.D."/>
            <person name="Im W.T."/>
        </authorList>
    </citation>
    <scope>NUCLEOTIDE SEQUENCE [LARGE SCALE GENOMIC DNA]</scope>
    <source>
        <strain evidence="4 5">Gsoil1550</strain>
    </source>
</reference>
<feature type="domain" description="Glycoside hydrolase family 57 N-terminal" evidence="3">
    <location>
        <begin position="6"/>
        <end position="294"/>
    </location>
</feature>
<dbReference type="InterPro" id="IPR011330">
    <property type="entry name" value="Glyco_hydro/deAcase_b/a-brl"/>
</dbReference>
<dbReference type="PANTHER" id="PTHR36306:SF1">
    <property type="entry name" value="ALPHA-AMYLASE-RELATED"/>
    <property type="match status" value="1"/>
</dbReference>
<dbReference type="PANTHER" id="PTHR36306">
    <property type="entry name" value="ALPHA-AMYLASE-RELATED-RELATED"/>
    <property type="match status" value="1"/>
</dbReference>
<dbReference type="Proteomes" id="UP000321533">
    <property type="component" value="Chromosome"/>
</dbReference>